<dbReference type="AlphaFoldDB" id="A0AA35ZZS3"/>
<gene>
    <name evidence="1" type="ORF">LSALG_LOCUS40403</name>
</gene>
<protein>
    <submittedName>
        <fullName evidence="1">Uncharacterized protein</fullName>
    </submittedName>
</protein>
<accession>A0AA35ZZS3</accession>
<sequence>MVDWVVEIPEFSLGVRQMKAVCIDTGVEGGKQVIWEQVATGKFTPGVPGVVVEHTQMMHASVNAFMETYFTSYFHLGEIDMEGLRRLCNDYDAEDNLPKGSSSKVEPSSNPLGQFTPYLVIFKAINNDLVRYLGLSVSLGVYYKGKPMMDLFFFTSLFEVASFEFSAIVSDHDPWSTKSCEDAFPHEFYHLSTCNGGQVLDFDPLDEIVNNNQKEICSA</sequence>
<evidence type="ECO:0000313" key="2">
    <source>
        <dbReference type="Proteomes" id="UP001177003"/>
    </source>
</evidence>
<keyword evidence="2" id="KW-1185">Reference proteome</keyword>
<proteinExistence type="predicted"/>
<organism evidence="1 2">
    <name type="scientific">Lactuca saligna</name>
    <name type="common">Willowleaf lettuce</name>
    <dbReference type="NCBI Taxonomy" id="75948"/>
    <lineage>
        <taxon>Eukaryota</taxon>
        <taxon>Viridiplantae</taxon>
        <taxon>Streptophyta</taxon>
        <taxon>Embryophyta</taxon>
        <taxon>Tracheophyta</taxon>
        <taxon>Spermatophyta</taxon>
        <taxon>Magnoliopsida</taxon>
        <taxon>eudicotyledons</taxon>
        <taxon>Gunneridae</taxon>
        <taxon>Pentapetalae</taxon>
        <taxon>asterids</taxon>
        <taxon>campanulids</taxon>
        <taxon>Asterales</taxon>
        <taxon>Asteraceae</taxon>
        <taxon>Cichorioideae</taxon>
        <taxon>Cichorieae</taxon>
        <taxon>Lactucinae</taxon>
        <taxon>Lactuca</taxon>
    </lineage>
</organism>
<dbReference type="Proteomes" id="UP001177003">
    <property type="component" value="Chromosome 9"/>
</dbReference>
<dbReference type="EMBL" id="OX465085">
    <property type="protein sequence ID" value="CAI9301881.1"/>
    <property type="molecule type" value="Genomic_DNA"/>
</dbReference>
<reference evidence="1" key="1">
    <citation type="submission" date="2023-04" db="EMBL/GenBank/DDBJ databases">
        <authorList>
            <person name="Vijverberg K."/>
            <person name="Xiong W."/>
            <person name="Schranz E."/>
        </authorList>
    </citation>
    <scope>NUCLEOTIDE SEQUENCE</scope>
</reference>
<evidence type="ECO:0000313" key="1">
    <source>
        <dbReference type="EMBL" id="CAI9301881.1"/>
    </source>
</evidence>
<name>A0AA35ZZS3_LACSI</name>